<keyword evidence="1" id="KW-0479">Metal-binding</keyword>
<feature type="compositionally biased region" description="Low complexity" evidence="2">
    <location>
        <begin position="536"/>
        <end position="549"/>
    </location>
</feature>
<feature type="region of interest" description="Disordered" evidence="2">
    <location>
        <begin position="217"/>
        <end position="275"/>
    </location>
</feature>
<dbReference type="PANTHER" id="PTHR46179:SF19">
    <property type="entry name" value="C2H2 FINGER DOMAIN TRANSCRIPTION FACTOR (EUROFUNG)-RELATED"/>
    <property type="match status" value="1"/>
</dbReference>
<evidence type="ECO:0000313" key="5">
    <source>
        <dbReference type="Proteomes" id="UP000294847"/>
    </source>
</evidence>
<dbReference type="EMBL" id="CP034208">
    <property type="protein sequence ID" value="QBZ62045.1"/>
    <property type="molecule type" value="Genomic_DNA"/>
</dbReference>
<feature type="compositionally biased region" description="Low complexity" evidence="2">
    <location>
        <begin position="324"/>
        <end position="338"/>
    </location>
</feature>
<dbReference type="GO" id="GO:0006357">
    <property type="term" value="P:regulation of transcription by RNA polymerase II"/>
    <property type="evidence" value="ECO:0007669"/>
    <property type="project" value="TreeGrafter"/>
</dbReference>
<accession>A0A4P7NJ23</accession>
<keyword evidence="1" id="KW-0862">Zinc</keyword>
<feature type="compositionally biased region" description="Polar residues" evidence="2">
    <location>
        <begin position="301"/>
        <end position="318"/>
    </location>
</feature>
<feature type="compositionally biased region" description="Low complexity" evidence="2">
    <location>
        <begin position="233"/>
        <end position="257"/>
    </location>
</feature>
<proteinExistence type="predicted"/>
<gene>
    <name evidence="4" type="ORF">PoMZ_10919</name>
</gene>
<sequence length="714" mass="77406">MLLTRPFQSHNHFQQQNTANTASTGIDANSSSTYNQRTSANPRSNFAYGYNTQAHEIPHDIDANTDLGLDVEFSPLNADSDIALSPFSTNSWLSSSSPSLMSNADLMPTSENWYAQSQISNKPGHRTSAHNRESSLSSLGSAGPASPYSQSTTNPQIAVTDSLTDGFGGSNMFGTNDSYYHLAKSFGPGQDGSNFSPNYPNHLHTNPTATAYNQVLAHQKPKSERGLLPPPELSASSASKSRPVSVASSVASHDSPATPCHVEAEDERRQRHAGSLHVVPKLDRTMTDIYNDELYSPNFTLSTSTPSHAQPSQSSGSPHQDMFAQRLQAAQQHLSAAQTPTTAVSRDRSPFRNGSPLAPTPRHDFGPEPSHCQQRQGQAQQPRQLGFKSAQQLREQHKAEQDNEVLRQQLNRGSNAATPQTISPKDAMLEFNDNDDMSNVPLFPQTSSNGMSGFTEDELNKAVAAAAAASAAAQSTQGFGTHGLPMDASAFTFTAAPMAPTIQIPQAYPFVGASQMSMQQTPVSMRGSSSTPGHLSATSHSNSTHSSISPNMNSPGRPEGRITADGGTYTCTYHGCSLRFDTPALLQKHKREGHRQAHGLSTSGRRADMEMGHGGDGMTSQLLNTQHGPHKCNRINPSTGKPCNTIFSRPYDLTRHEDTIHNGRKQKVRCDLCTEEKTFSRADALTRHYRVCHPDVEFPGKHRRRGMQGSNNHQ</sequence>
<protein>
    <recommendedName>
        <fullName evidence="3">C2H2-type domain-containing protein</fullName>
    </recommendedName>
</protein>
<dbReference type="PROSITE" id="PS00028">
    <property type="entry name" value="ZINC_FINGER_C2H2_1"/>
    <property type="match status" value="1"/>
</dbReference>
<dbReference type="PROSITE" id="PS50157">
    <property type="entry name" value="ZINC_FINGER_C2H2_2"/>
    <property type="match status" value="2"/>
</dbReference>
<name>A0A4P7NJ23_PYROR</name>
<feature type="compositionally biased region" description="Low complexity" evidence="2">
    <location>
        <begin position="134"/>
        <end position="147"/>
    </location>
</feature>
<feature type="region of interest" description="Disordered" evidence="2">
    <location>
        <begin position="1"/>
        <end position="46"/>
    </location>
</feature>
<dbReference type="SUPFAM" id="SSF57667">
    <property type="entry name" value="beta-beta-alpha zinc fingers"/>
    <property type="match status" value="1"/>
</dbReference>
<dbReference type="GO" id="GO:0008270">
    <property type="term" value="F:zinc ion binding"/>
    <property type="evidence" value="ECO:0007669"/>
    <property type="project" value="UniProtKB-KW"/>
</dbReference>
<evidence type="ECO:0000259" key="3">
    <source>
        <dbReference type="PROSITE" id="PS50157"/>
    </source>
</evidence>
<dbReference type="GO" id="GO:0005634">
    <property type="term" value="C:nucleus"/>
    <property type="evidence" value="ECO:0007669"/>
    <property type="project" value="TreeGrafter"/>
</dbReference>
<feature type="domain" description="C2H2-type" evidence="3">
    <location>
        <begin position="569"/>
        <end position="594"/>
    </location>
</feature>
<evidence type="ECO:0000256" key="2">
    <source>
        <dbReference type="SAM" id="MobiDB-lite"/>
    </source>
</evidence>
<keyword evidence="1" id="KW-0863">Zinc-finger</keyword>
<feature type="region of interest" description="Disordered" evidence="2">
    <location>
        <begin position="301"/>
        <end position="401"/>
    </location>
</feature>
<feature type="region of interest" description="Disordered" evidence="2">
    <location>
        <begin position="118"/>
        <end position="154"/>
    </location>
</feature>
<dbReference type="Proteomes" id="UP000294847">
    <property type="component" value="Chromosome 5"/>
</dbReference>
<evidence type="ECO:0000313" key="4">
    <source>
        <dbReference type="EMBL" id="QBZ62045.1"/>
    </source>
</evidence>
<feature type="compositionally biased region" description="Polar residues" evidence="2">
    <location>
        <begin position="521"/>
        <end position="533"/>
    </location>
</feature>
<dbReference type="AlphaFoldDB" id="A0A4P7NJ23"/>
<dbReference type="Gene3D" id="3.30.160.60">
    <property type="entry name" value="Classic Zinc Finger"/>
    <property type="match status" value="1"/>
</dbReference>
<dbReference type="InterPro" id="IPR051061">
    <property type="entry name" value="Zinc_finger_trans_reg"/>
</dbReference>
<feature type="compositionally biased region" description="Low complexity" evidence="2">
    <location>
        <begin position="373"/>
        <end position="384"/>
    </location>
</feature>
<evidence type="ECO:0000256" key="1">
    <source>
        <dbReference type="PROSITE-ProRule" id="PRU00042"/>
    </source>
</evidence>
<dbReference type="PANTHER" id="PTHR46179">
    <property type="entry name" value="ZINC FINGER PROTEIN"/>
    <property type="match status" value="1"/>
</dbReference>
<dbReference type="SMART" id="SM00355">
    <property type="entry name" value="ZnF_C2H2"/>
    <property type="match status" value="3"/>
</dbReference>
<dbReference type="InterPro" id="IPR013087">
    <property type="entry name" value="Znf_C2H2_type"/>
</dbReference>
<feature type="domain" description="C2H2-type" evidence="3">
    <location>
        <begin position="630"/>
        <end position="666"/>
    </location>
</feature>
<organism evidence="4 5">
    <name type="scientific">Pyricularia oryzae</name>
    <name type="common">Rice blast fungus</name>
    <name type="synonym">Magnaporthe oryzae</name>
    <dbReference type="NCBI Taxonomy" id="318829"/>
    <lineage>
        <taxon>Eukaryota</taxon>
        <taxon>Fungi</taxon>
        <taxon>Dikarya</taxon>
        <taxon>Ascomycota</taxon>
        <taxon>Pezizomycotina</taxon>
        <taxon>Sordariomycetes</taxon>
        <taxon>Sordariomycetidae</taxon>
        <taxon>Magnaporthales</taxon>
        <taxon>Pyriculariaceae</taxon>
        <taxon>Pyricularia</taxon>
    </lineage>
</organism>
<reference evidence="4 5" key="1">
    <citation type="journal article" date="2019" name="Mol. Biol. Evol.">
        <title>Blast fungal genomes show frequent chromosomal changes, gene gains and losses, and effector gene turnover.</title>
        <authorList>
            <person name="Gomez Luciano L.B."/>
            <person name="Jason Tsai I."/>
            <person name="Chuma I."/>
            <person name="Tosa Y."/>
            <person name="Chen Y.H."/>
            <person name="Li J.Y."/>
            <person name="Li M.Y."/>
            <person name="Jade Lu M.Y."/>
            <person name="Nakayashiki H."/>
            <person name="Li W.H."/>
        </authorList>
    </citation>
    <scope>NUCLEOTIDE SEQUENCE [LARGE SCALE GENOMIC DNA]</scope>
    <source>
        <strain evidence="4">MZ5-1-6</strain>
    </source>
</reference>
<feature type="region of interest" description="Disordered" evidence="2">
    <location>
        <begin position="521"/>
        <end position="563"/>
    </location>
</feature>
<dbReference type="InterPro" id="IPR036236">
    <property type="entry name" value="Znf_C2H2_sf"/>
</dbReference>